<proteinExistence type="predicted"/>
<organism evidence="1 2">
    <name type="scientific">Paraburkholderia ultramafica</name>
    <dbReference type="NCBI Taxonomy" id="1544867"/>
    <lineage>
        <taxon>Bacteria</taxon>
        <taxon>Pseudomonadati</taxon>
        <taxon>Pseudomonadota</taxon>
        <taxon>Betaproteobacteria</taxon>
        <taxon>Burkholderiales</taxon>
        <taxon>Burkholderiaceae</taxon>
        <taxon>Paraburkholderia</taxon>
    </lineage>
</organism>
<sequence length="102" mass="11306">MSAIQPVSRASDHSAFYTAFLRRVSGLAVGTVRDDRVGRGVFRTPADTDDDRASWARICACRSVSISVVRITNGKMAIYDTDHFATWLKDFADALEADEFDD</sequence>
<evidence type="ECO:0000313" key="2">
    <source>
        <dbReference type="Proteomes" id="UP000494365"/>
    </source>
</evidence>
<keyword evidence="2" id="KW-1185">Reference proteome</keyword>
<gene>
    <name evidence="1" type="ORF">LMG28614_06926</name>
</gene>
<protein>
    <submittedName>
        <fullName evidence="1">Uncharacterized protein</fullName>
    </submittedName>
</protein>
<dbReference type="Proteomes" id="UP000494365">
    <property type="component" value="Unassembled WGS sequence"/>
</dbReference>
<evidence type="ECO:0000313" key="1">
    <source>
        <dbReference type="EMBL" id="CAB3808961.1"/>
    </source>
</evidence>
<dbReference type="EMBL" id="CADIKK010000064">
    <property type="protein sequence ID" value="CAB3808961.1"/>
    <property type="molecule type" value="Genomic_DNA"/>
</dbReference>
<reference evidence="1 2" key="1">
    <citation type="submission" date="2020-04" db="EMBL/GenBank/DDBJ databases">
        <authorList>
            <person name="De Canck E."/>
        </authorList>
    </citation>
    <scope>NUCLEOTIDE SEQUENCE [LARGE SCALE GENOMIC DNA]</scope>
    <source>
        <strain evidence="1 2">LMG 28614</strain>
    </source>
</reference>
<accession>A0A6S7CGA9</accession>
<name>A0A6S7CGA9_9BURK</name>
<dbReference type="RefSeq" id="WP_175153771.1">
    <property type="nucleotide sequence ID" value="NZ_CADIKK010000064.1"/>
</dbReference>
<dbReference type="AlphaFoldDB" id="A0A6S7CGA9"/>